<feature type="transmembrane region" description="Helical" evidence="1">
    <location>
        <begin position="239"/>
        <end position="261"/>
    </location>
</feature>
<gene>
    <name evidence="2" type="ORF">GGX14DRAFT_371969</name>
</gene>
<proteinExistence type="predicted"/>
<keyword evidence="3" id="KW-1185">Reference proteome</keyword>
<keyword evidence="2" id="KW-0378">Hydrolase</keyword>
<keyword evidence="1" id="KW-1133">Transmembrane helix</keyword>
<dbReference type="Pfam" id="PF17784">
    <property type="entry name" value="Sulfotransfer_4"/>
    <property type="match status" value="1"/>
</dbReference>
<dbReference type="AlphaFoldDB" id="A0AAD6Y9I9"/>
<dbReference type="PANTHER" id="PTHR36978">
    <property type="entry name" value="P-LOOP CONTAINING NUCLEOTIDE TRIPHOSPHATE HYDROLASE"/>
    <property type="match status" value="1"/>
</dbReference>
<accession>A0AAD6Y9I9</accession>
<organism evidence="2 3">
    <name type="scientific">Mycena pura</name>
    <dbReference type="NCBI Taxonomy" id="153505"/>
    <lineage>
        <taxon>Eukaryota</taxon>
        <taxon>Fungi</taxon>
        <taxon>Dikarya</taxon>
        <taxon>Basidiomycota</taxon>
        <taxon>Agaricomycotina</taxon>
        <taxon>Agaricomycetes</taxon>
        <taxon>Agaricomycetidae</taxon>
        <taxon>Agaricales</taxon>
        <taxon>Marasmiineae</taxon>
        <taxon>Mycenaceae</taxon>
        <taxon>Mycena</taxon>
    </lineage>
</organism>
<evidence type="ECO:0000313" key="3">
    <source>
        <dbReference type="Proteomes" id="UP001219525"/>
    </source>
</evidence>
<dbReference type="Proteomes" id="UP001219525">
    <property type="component" value="Unassembled WGS sequence"/>
</dbReference>
<dbReference type="Gene3D" id="3.40.50.300">
    <property type="entry name" value="P-loop containing nucleotide triphosphate hydrolases"/>
    <property type="match status" value="1"/>
</dbReference>
<evidence type="ECO:0000256" key="1">
    <source>
        <dbReference type="SAM" id="Phobius"/>
    </source>
</evidence>
<dbReference type="InterPro" id="IPR040632">
    <property type="entry name" value="Sulfotransfer_4"/>
</dbReference>
<evidence type="ECO:0000313" key="2">
    <source>
        <dbReference type="EMBL" id="KAJ7200834.1"/>
    </source>
</evidence>
<name>A0AAD6Y9I9_9AGAR</name>
<keyword evidence="1" id="KW-0812">Transmembrane</keyword>
<reference evidence="2" key="1">
    <citation type="submission" date="2023-03" db="EMBL/GenBank/DDBJ databases">
        <title>Massive genome expansion in bonnet fungi (Mycena s.s.) driven by repeated elements and novel gene families across ecological guilds.</title>
        <authorList>
            <consortium name="Lawrence Berkeley National Laboratory"/>
            <person name="Harder C.B."/>
            <person name="Miyauchi S."/>
            <person name="Viragh M."/>
            <person name="Kuo A."/>
            <person name="Thoen E."/>
            <person name="Andreopoulos B."/>
            <person name="Lu D."/>
            <person name="Skrede I."/>
            <person name="Drula E."/>
            <person name="Henrissat B."/>
            <person name="Morin E."/>
            <person name="Kohler A."/>
            <person name="Barry K."/>
            <person name="LaButti K."/>
            <person name="Morin E."/>
            <person name="Salamov A."/>
            <person name="Lipzen A."/>
            <person name="Mereny Z."/>
            <person name="Hegedus B."/>
            <person name="Baldrian P."/>
            <person name="Stursova M."/>
            <person name="Weitz H."/>
            <person name="Taylor A."/>
            <person name="Grigoriev I.V."/>
            <person name="Nagy L.G."/>
            <person name="Martin F."/>
            <person name="Kauserud H."/>
        </authorList>
    </citation>
    <scope>NUCLEOTIDE SEQUENCE</scope>
    <source>
        <strain evidence="2">9144</strain>
    </source>
</reference>
<protein>
    <submittedName>
        <fullName evidence="2">P-loop containing nucleoside triphosphate hydrolase protein</fullName>
    </submittedName>
</protein>
<dbReference type="EMBL" id="JARJCW010000061">
    <property type="protein sequence ID" value="KAJ7200834.1"/>
    <property type="molecule type" value="Genomic_DNA"/>
</dbReference>
<dbReference type="GO" id="GO:0016787">
    <property type="term" value="F:hydrolase activity"/>
    <property type="evidence" value="ECO:0007669"/>
    <property type="project" value="UniProtKB-KW"/>
</dbReference>
<comment type="caution">
    <text evidence="2">The sequence shown here is derived from an EMBL/GenBank/DDBJ whole genome shotgun (WGS) entry which is preliminary data.</text>
</comment>
<sequence>MEYNNVDRRHATRQVPMEVLGLGFPRTGTASMRIALETLGYRETSHGFTVSANLSEMEMWTEAINAKFFGKGTPYGRAEWDQLLGHCMAVTDAPHMLFAEELIASYPEAKVVLTTRDPERWWTSYADTVDVGLRSPLGKVNAWLEQDTMGKALAFWRLVRLAMFGTTELTPEIAKARYAARYDEVRRAVPKDRLLEYRVGEGWERLCGFLGKPVPVEAFPRVNDTQAFHQGMMRATLPIWRRAAVSYVLPVLVMSILLALYDGRIRSLKLFA</sequence>
<dbReference type="SUPFAM" id="SSF52540">
    <property type="entry name" value="P-loop containing nucleoside triphosphate hydrolases"/>
    <property type="match status" value="1"/>
</dbReference>
<dbReference type="PANTHER" id="PTHR36978:SF4">
    <property type="entry name" value="P-LOOP CONTAINING NUCLEOSIDE TRIPHOSPHATE HYDROLASE PROTEIN"/>
    <property type="match status" value="1"/>
</dbReference>
<keyword evidence="1" id="KW-0472">Membrane</keyword>
<dbReference type="InterPro" id="IPR027417">
    <property type="entry name" value="P-loop_NTPase"/>
</dbReference>